<dbReference type="CDD" id="cd05233">
    <property type="entry name" value="SDR_c"/>
    <property type="match status" value="1"/>
</dbReference>
<organism evidence="3 4">
    <name type="scientific">Candidatus Curtissbacteria bacterium RIFCSPHIGHO2_01_FULL_41_13</name>
    <dbReference type="NCBI Taxonomy" id="1797745"/>
    <lineage>
        <taxon>Bacteria</taxon>
        <taxon>Candidatus Curtissiibacteriota</taxon>
    </lineage>
</organism>
<dbReference type="AlphaFoldDB" id="A0A1F5G2G9"/>
<dbReference type="GO" id="GO:0016491">
    <property type="term" value="F:oxidoreductase activity"/>
    <property type="evidence" value="ECO:0007669"/>
    <property type="project" value="UniProtKB-KW"/>
</dbReference>
<protein>
    <submittedName>
        <fullName evidence="3">Uncharacterized protein</fullName>
    </submittedName>
</protein>
<sequence length="240" mass="26348">MAKKVAVVTGSAKGLGSAITLALAQEGFTVVVHYLKSRQDAELVLGQVTKKSPESILVSGDIRDERAVDKIFAEIFKKFSKVDLLVNNVGNFIYKRFSKTTIDEFKDIVESNVYSTFFCSRAVLPAMRKRKFGHIINIGTVGVDSLTVREKSTPYFMAKNALYFVTKAMAWEEAKNGIHINMISPASLETDIFKAGDFPMGRSASYGDVIKVLKFLISEKANYINGANIEVAGGFIPGLV</sequence>
<gene>
    <name evidence="3" type="ORF">A2696_02630</name>
</gene>
<dbReference type="PANTHER" id="PTHR43639:SF1">
    <property type="entry name" value="SHORT-CHAIN DEHYDROGENASE_REDUCTASE FAMILY PROTEIN"/>
    <property type="match status" value="1"/>
</dbReference>
<dbReference type="Pfam" id="PF13561">
    <property type="entry name" value="adh_short_C2"/>
    <property type="match status" value="1"/>
</dbReference>
<dbReference type="PANTHER" id="PTHR43639">
    <property type="entry name" value="OXIDOREDUCTASE, SHORT-CHAIN DEHYDROGENASE/REDUCTASE FAMILY (AFU_ORTHOLOGUE AFUA_5G02870)"/>
    <property type="match status" value="1"/>
</dbReference>
<dbReference type="InterPro" id="IPR036291">
    <property type="entry name" value="NAD(P)-bd_dom_sf"/>
</dbReference>
<dbReference type="Proteomes" id="UP000177069">
    <property type="component" value="Unassembled WGS sequence"/>
</dbReference>
<evidence type="ECO:0000313" key="3">
    <source>
        <dbReference type="EMBL" id="OGD86076.1"/>
    </source>
</evidence>
<dbReference type="EMBL" id="MFBA01000004">
    <property type="protein sequence ID" value="OGD86076.1"/>
    <property type="molecule type" value="Genomic_DNA"/>
</dbReference>
<dbReference type="Gene3D" id="3.40.50.720">
    <property type="entry name" value="NAD(P)-binding Rossmann-like Domain"/>
    <property type="match status" value="1"/>
</dbReference>
<reference evidence="3 4" key="1">
    <citation type="journal article" date="2016" name="Nat. Commun.">
        <title>Thousands of microbial genomes shed light on interconnected biogeochemical processes in an aquifer system.</title>
        <authorList>
            <person name="Anantharaman K."/>
            <person name="Brown C.T."/>
            <person name="Hug L.A."/>
            <person name="Sharon I."/>
            <person name="Castelle C.J."/>
            <person name="Probst A.J."/>
            <person name="Thomas B.C."/>
            <person name="Singh A."/>
            <person name="Wilkins M.J."/>
            <person name="Karaoz U."/>
            <person name="Brodie E.L."/>
            <person name="Williams K.H."/>
            <person name="Hubbard S.S."/>
            <person name="Banfield J.F."/>
        </authorList>
    </citation>
    <scope>NUCLEOTIDE SEQUENCE [LARGE SCALE GENOMIC DNA]</scope>
</reference>
<evidence type="ECO:0000256" key="2">
    <source>
        <dbReference type="ARBA" id="ARBA00023002"/>
    </source>
</evidence>
<accession>A0A1F5G2G9</accession>
<dbReference type="PRINTS" id="PR00081">
    <property type="entry name" value="GDHRDH"/>
</dbReference>
<comment type="caution">
    <text evidence="3">The sequence shown here is derived from an EMBL/GenBank/DDBJ whole genome shotgun (WGS) entry which is preliminary data.</text>
</comment>
<evidence type="ECO:0000256" key="1">
    <source>
        <dbReference type="ARBA" id="ARBA00006484"/>
    </source>
</evidence>
<evidence type="ECO:0000313" key="4">
    <source>
        <dbReference type="Proteomes" id="UP000177069"/>
    </source>
</evidence>
<dbReference type="PRINTS" id="PR00080">
    <property type="entry name" value="SDRFAMILY"/>
</dbReference>
<keyword evidence="2" id="KW-0560">Oxidoreductase</keyword>
<dbReference type="InterPro" id="IPR002347">
    <property type="entry name" value="SDR_fam"/>
</dbReference>
<comment type="similarity">
    <text evidence="1">Belongs to the short-chain dehydrogenases/reductases (SDR) family.</text>
</comment>
<dbReference type="SUPFAM" id="SSF51735">
    <property type="entry name" value="NAD(P)-binding Rossmann-fold domains"/>
    <property type="match status" value="1"/>
</dbReference>
<proteinExistence type="inferred from homology"/>
<name>A0A1F5G2G9_9BACT</name>